<gene>
    <name evidence="8" type="ORF">C7K25_05355</name>
</gene>
<keyword evidence="3 5" id="KW-0175">Coiled coil</keyword>
<evidence type="ECO:0000256" key="6">
    <source>
        <dbReference type="SAM" id="MobiDB-lite"/>
    </source>
</evidence>
<comment type="caution">
    <text evidence="8">The sequence shown here is derived from an EMBL/GenBank/DDBJ whole genome shotgun (WGS) entry which is preliminary data.</text>
</comment>
<comment type="function">
    <text evidence="1">Involved in DNA recombination.</text>
</comment>
<evidence type="ECO:0000256" key="1">
    <source>
        <dbReference type="ARBA" id="ARBA00003416"/>
    </source>
</evidence>
<organism evidence="8 9">
    <name type="scientific">Gulosibacter molinativorax</name>
    <dbReference type="NCBI Taxonomy" id="256821"/>
    <lineage>
        <taxon>Bacteria</taxon>
        <taxon>Bacillati</taxon>
        <taxon>Actinomycetota</taxon>
        <taxon>Actinomycetes</taxon>
        <taxon>Micrococcales</taxon>
        <taxon>Microbacteriaceae</taxon>
        <taxon>Gulosibacter</taxon>
    </lineage>
</organism>
<protein>
    <submittedName>
        <fullName evidence="8">DNA recombination protein RmuC</fullName>
    </submittedName>
</protein>
<evidence type="ECO:0000313" key="8">
    <source>
        <dbReference type="EMBL" id="MDJ1370794.1"/>
    </source>
</evidence>
<dbReference type="EMBL" id="PXVD01000007">
    <property type="protein sequence ID" value="MDJ1370794.1"/>
    <property type="molecule type" value="Genomic_DNA"/>
</dbReference>
<name>A0ABT7C6I2_9MICO</name>
<reference evidence="8" key="1">
    <citation type="submission" date="2018-03" db="EMBL/GenBank/DDBJ databases">
        <authorList>
            <person name="Nunes O.C."/>
            <person name="Lopes A.R."/>
            <person name="Froufe H."/>
            <person name="Munoz-Merida A."/>
            <person name="Barroso C."/>
            <person name="Egas C."/>
        </authorList>
    </citation>
    <scope>NUCLEOTIDE SEQUENCE</scope>
    <source>
        <strain evidence="8">ON4</strain>
    </source>
</reference>
<feature type="compositionally biased region" description="Basic and acidic residues" evidence="6">
    <location>
        <begin position="377"/>
        <end position="389"/>
    </location>
</feature>
<keyword evidence="7" id="KW-0812">Transmembrane</keyword>
<feature type="coiled-coil region" evidence="5">
    <location>
        <begin position="36"/>
        <end position="94"/>
    </location>
</feature>
<keyword evidence="7" id="KW-0472">Membrane</keyword>
<dbReference type="Proteomes" id="UP001170379">
    <property type="component" value="Unassembled WGS sequence"/>
</dbReference>
<dbReference type="Pfam" id="PF02646">
    <property type="entry name" value="RmuC"/>
    <property type="match status" value="1"/>
</dbReference>
<dbReference type="PANTHER" id="PTHR30563">
    <property type="entry name" value="DNA RECOMBINATION PROTEIN RMUC"/>
    <property type="match status" value="1"/>
</dbReference>
<comment type="similarity">
    <text evidence="2">Belongs to the RmuC family.</text>
</comment>
<dbReference type="RefSeq" id="WP_051266421.1">
    <property type="nucleotide sequence ID" value="NZ_CP028426.1"/>
</dbReference>
<keyword evidence="7" id="KW-1133">Transmembrane helix</keyword>
<feature type="region of interest" description="Disordered" evidence="6">
    <location>
        <begin position="368"/>
        <end position="389"/>
    </location>
</feature>
<feature type="transmembrane region" description="Helical" evidence="7">
    <location>
        <begin position="6"/>
        <end position="25"/>
    </location>
</feature>
<dbReference type="InterPro" id="IPR003798">
    <property type="entry name" value="DNA_recombination_RmuC"/>
</dbReference>
<evidence type="ECO:0000256" key="7">
    <source>
        <dbReference type="SAM" id="Phobius"/>
    </source>
</evidence>
<keyword evidence="4" id="KW-0233">DNA recombination</keyword>
<evidence type="ECO:0000256" key="3">
    <source>
        <dbReference type="ARBA" id="ARBA00023054"/>
    </source>
</evidence>
<evidence type="ECO:0000313" key="9">
    <source>
        <dbReference type="Proteomes" id="UP001170379"/>
    </source>
</evidence>
<reference evidence="8" key="2">
    <citation type="journal article" date="2022" name="Sci. Rep.">
        <title>In silico prediction of the enzymes involved in the degradation of the herbicide molinate by Gulosibacter molinativorax ON4T.</title>
        <authorList>
            <person name="Lopes A.R."/>
            <person name="Bunin E."/>
            <person name="Viana A.T."/>
            <person name="Froufe H."/>
            <person name="Munoz-Merida A."/>
            <person name="Pinho D."/>
            <person name="Figueiredo J."/>
            <person name="Barroso C."/>
            <person name="Vaz-Moreira I."/>
            <person name="Bellanger X."/>
            <person name="Egas C."/>
            <person name="Nunes O.C."/>
        </authorList>
    </citation>
    <scope>NUCLEOTIDE SEQUENCE</scope>
    <source>
        <strain evidence="8">ON4</strain>
    </source>
</reference>
<evidence type="ECO:0000256" key="4">
    <source>
        <dbReference type="ARBA" id="ARBA00023172"/>
    </source>
</evidence>
<sequence length="389" mass="42862">MDILWIFLALIIGLAVGAVATLLVLRSRVAAEAGRADVASARADELREQLELQQGQRASQDQVLRELAPVRDELTRMRNVVREIDQERNELNGRISEQLRIQAQSDAELRASTDQLTAALRSNTERGSWGEAQLRNLMESAGMLERVDFDVQQQFAGEDARLRPDAIVHLPGEHSLIIDAKAPMNRYLEAMQLPSPGDEADQRRRKQLLAEHARTVRGHVDALRTRNYPAAVPGSPRLVIAYLPSESALSAAVAADPMLLDYAFGKDVALASPVTLWAILRGVAASWQQERITDSVEEVLSLSSQLYNRLGTAANHLAKLGKQLRGSVEAYDSLVGSLETRVFPTARKLGQFDASAKPLQQSIQVEMTPRPLSAPEFTDKLEAAERARA</sequence>
<accession>A0ABT7C6I2</accession>
<evidence type="ECO:0000256" key="2">
    <source>
        <dbReference type="ARBA" id="ARBA00009840"/>
    </source>
</evidence>
<proteinExistence type="inferred from homology"/>
<dbReference type="PANTHER" id="PTHR30563:SF0">
    <property type="entry name" value="DNA RECOMBINATION PROTEIN RMUC"/>
    <property type="match status" value="1"/>
</dbReference>
<evidence type="ECO:0000256" key="5">
    <source>
        <dbReference type="SAM" id="Coils"/>
    </source>
</evidence>
<keyword evidence="9" id="KW-1185">Reference proteome</keyword>